<dbReference type="Gene3D" id="3.30.410.40">
    <property type="match status" value="1"/>
</dbReference>
<dbReference type="InterPro" id="IPR036812">
    <property type="entry name" value="NAD(P)_OxRdtase_dom_sf"/>
</dbReference>
<keyword evidence="10" id="KW-1185">Reference proteome</keyword>
<evidence type="ECO:0000259" key="8">
    <source>
        <dbReference type="Pfam" id="PF05199"/>
    </source>
</evidence>
<proteinExistence type="inferred from homology"/>
<evidence type="ECO:0000259" key="7">
    <source>
        <dbReference type="Pfam" id="PF01494"/>
    </source>
</evidence>
<dbReference type="Gene3D" id="3.50.50.60">
    <property type="entry name" value="FAD/NAD(P)-binding domain"/>
    <property type="match status" value="2"/>
</dbReference>
<keyword evidence="3" id="KW-0285">Flavoprotein</keyword>
<feature type="domain" description="FAD-binding" evidence="7">
    <location>
        <begin position="309"/>
        <end position="343"/>
    </location>
</feature>
<keyword evidence="4" id="KW-0274">FAD</keyword>
<dbReference type="InterPro" id="IPR051473">
    <property type="entry name" value="P2Ox-like"/>
</dbReference>
<evidence type="ECO:0008006" key="11">
    <source>
        <dbReference type="Google" id="ProtNLM"/>
    </source>
</evidence>
<dbReference type="Gene3D" id="3.20.20.100">
    <property type="entry name" value="NADP-dependent oxidoreductase domain"/>
    <property type="match status" value="1"/>
</dbReference>
<organism evidence="9 10">
    <name type="scientific">Mycolicibacterium aichiense</name>
    <dbReference type="NCBI Taxonomy" id="1799"/>
    <lineage>
        <taxon>Bacteria</taxon>
        <taxon>Bacillati</taxon>
        <taxon>Actinomycetota</taxon>
        <taxon>Actinomycetes</taxon>
        <taxon>Mycobacteriales</taxon>
        <taxon>Mycobacteriaceae</taxon>
        <taxon>Mycolicibacterium</taxon>
    </lineage>
</organism>
<dbReference type="SUPFAM" id="SSF51905">
    <property type="entry name" value="FAD/NAD(P)-binding domain"/>
    <property type="match status" value="1"/>
</dbReference>
<evidence type="ECO:0000313" key="9">
    <source>
        <dbReference type="EMBL" id="BBX10221.1"/>
    </source>
</evidence>
<evidence type="ECO:0000256" key="1">
    <source>
        <dbReference type="ARBA" id="ARBA00001974"/>
    </source>
</evidence>
<comment type="cofactor">
    <cofactor evidence="1">
        <name>FAD</name>
        <dbReference type="ChEBI" id="CHEBI:57692"/>
    </cofactor>
</comment>
<dbReference type="Pfam" id="PF00248">
    <property type="entry name" value="Aldo_ket_red"/>
    <property type="match status" value="1"/>
</dbReference>
<dbReference type="SUPFAM" id="SSF51430">
    <property type="entry name" value="NAD(P)-linked oxidoreductase"/>
    <property type="match status" value="1"/>
</dbReference>
<reference evidence="9 10" key="1">
    <citation type="journal article" date="2019" name="Emerg. Microbes Infect.">
        <title>Comprehensive subspecies identification of 175 nontuberculous mycobacteria species based on 7547 genomic profiles.</title>
        <authorList>
            <person name="Matsumoto Y."/>
            <person name="Kinjo T."/>
            <person name="Motooka D."/>
            <person name="Nabeya D."/>
            <person name="Jung N."/>
            <person name="Uechi K."/>
            <person name="Horii T."/>
            <person name="Iida T."/>
            <person name="Fujita J."/>
            <person name="Nakamura S."/>
        </authorList>
    </citation>
    <scope>NUCLEOTIDE SEQUENCE [LARGE SCALE GENOMIC DNA]</scope>
    <source>
        <strain evidence="9 10">JCM 6376</strain>
    </source>
</reference>
<evidence type="ECO:0000313" key="10">
    <source>
        <dbReference type="Proteomes" id="UP000467327"/>
    </source>
</evidence>
<dbReference type="Pfam" id="PF01494">
    <property type="entry name" value="FAD_binding_3"/>
    <property type="match status" value="1"/>
</dbReference>
<dbReference type="EMBL" id="AP022561">
    <property type="protein sequence ID" value="BBX10221.1"/>
    <property type="molecule type" value="Genomic_DNA"/>
</dbReference>
<sequence length="855" mass="93782">MQSPSRKERMAVLGSAVDSGMTHFDTARMYGLGMAEAELGAFLRTIDRDRVTIGTKFGTPVGGLASRLARFQAPARALLRKAPALRAAVKSRQAPAPIPRAYDATIAACSLDESLTALGVDYVDILFVHGPRHMDTVATDELREFFERARQQGKIRAWGVSQDEDLEVDFVGRFGPEAVDQLRSDVLHPPPRASDITFGVLNRPLEMISSALQADTRMASQWRDALQLDPLAPGVLAKLLLGSATAATESRAILYSTTDPKRIAQAADAVSSPYDAETLSRFLELAAEFRLSGRMVRKTEDFVAGTTIRTDVVVVGAGPIGISTALELAKSGVEVALIESGLERTDHTAQELASFDSRQDDVFHARSDLTVRRAVGGASALWGGRCVAFDPIDFEDRPLTAQAPWPIRHSDVEPYMQRACDWAQCGRAAFNVRDIPELAQRDLVAGLPDGDVRTSDLERWALPTRFGREYRDAMHDSPLLSLWTGLTCTEVVTTERGDSVDHLVVKTLDGKEGKVVANDYVIATGGVEATRLLLASDRHHPAGLGNAGGHLGRWYMAHTEGRFARVKFNTDDVIYEHERDRDGVYVRRRFTFSPQLQRELEIPNAATWLVNPPISDPGHGSGILSGVYLTLISPVGRFLLAEAIREAHTKTEGPPQIMAHVRNIVRDLIPSIRFAITFSYARLIRKGRKAPGFFIKSADNRYLLHYHGEHLPHWESRVELTEERDALGMRKVRTHMHFSDADYESARKAIELIDAHLRATGAGNVEWLTDDPEGSVREFMRGFAGYHQAGTTRMSESAEDGVVDSDLQVHGVRGLYVASTSVLPTSSQANPTLVGIALGVRLADHLADARAAEGS</sequence>
<dbReference type="Proteomes" id="UP000467327">
    <property type="component" value="Chromosome"/>
</dbReference>
<keyword evidence="5" id="KW-0560">Oxidoreductase</keyword>
<gene>
    <name evidence="9" type="ORF">MAIC_50240</name>
</gene>
<dbReference type="InterPro" id="IPR023210">
    <property type="entry name" value="NADP_OxRdtase_dom"/>
</dbReference>
<evidence type="ECO:0000259" key="6">
    <source>
        <dbReference type="Pfam" id="PF00248"/>
    </source>
</evidence>
<dbReference type="Pfam" id="PF05199">
    <property type="entry name" value="GMC_oxred_C"/>
    <property type="match status" value="1"/>
</dbReference>
<dbReference type="GO" id="GO:0016614">
    <property type="term" value="F:oxidoreductase activity, acting on CH-OH group of donors"/>
    <property type="evidence" value="ECO:0007669"/>
    <property type="project" value="InterPro"/>
</dbReference>
<evidence type="ECO:0000256" key="5">
    <source>
        <dbReference type="ARBA" id="ARBA00023002"/>
    </source>
</evidence>
<evidence type="ECO:0000256" key="4">
    <source>
        <dbReference type="ARBA" id="ARBA00022827"/>
    </source>
</evidence>
<dbReference type="PANTHER" id="PTHR42784:SF1">
    <property type="entry name" value="PYRANOSE 2-OXIDASE"/>
    <property type="match status" value="1"/>
</dbReference>
<comment type="similarity">
    <text evidence="2">Belongs to the GMC oxidoreductase family.</text>
</comment>
<dbReference type="KEGG" id="maic:MAIC_50240"/>
<evidence type="ECO:0000256" key="3">
    <source>
        <dbReference type="ARBA" id="ARBA00022630"/>
    </source>
</evidence>
<dbReference type="InterPro" id="IPR002938">
    <property type="entry name" value="FAD-bd"/>
</dbReference>
<dbReference type="InterPro" id="IPR036188">
    <property type="entry name" value="FAD/NAD-bd_sf"/>
</dbReference>
<feature type="domain" description="Glucose-methanol-choline oxidoreductase C-terminal" evidence="8">
    <location>
        <begin position="712"/>
        <end position="839"/>
    </location>
</feature>
<dbReference type="PANTHER" id="PTHR42784">
    <property type="entry name" value="PYRANOSE 2-OXIDASE"/>
    <property type="match status" value="1"/>
</dbReference>
<evidence type="ECO:0000256" key="2">
    <source>
        <dbReference type="ARBA" id="ARBA00010790"/>
    </source>
</evidence>
<dbReference type="InterPro" id="IPR007867">
    <property type="entry name" value="GMC_OxRtase_C"/>
</dbReference>
<feature type="domain" description="NADP-dependent oxidoreductase" evidence="6">
    <location>
        <begin position="5"/>
        <end position="162"/>
    </location>
</feature>
<dbReference type="GO" id="GO:0071949">
    <property type="term" value="F:FAD binding"/>
    <property type="evidence" value="ECO:0007669"/>
    <property type="project" value="InterPro"/>
</dbReference>
<name>A0AAD1HWT1_9MYCO</name>
<protein>
    <recommendedName>
        <fullName evidence="11">Oxidoreductase</fullName>
    </recommendedName>
</protein>
<dbReference type="AlphaFoldDB" id="A0AAD1HWT1"/>
<accession>A0AAD1HWT1</accession>